<dbReference type="AlphaFoldDB" id="A0A1V3WTW8"/>
<dbReference type="Proteomes" id="UP000189229">
    <property type="component" value="Unassembled WGS sequence"/>
</dbReference>
<gene>
    <name evidence="1" type="ORF">BZL30_6257</name>
</gene>
<comment type="caution">
    <text evidence="1">The sequence shown here is derived from an EMBL/GenBank/DDBJ whole genome shotgun (WGS) entry which is preliminary data.</text>
</comment>
<dbReference type="EMBL" id="MVBM01000006">
    <property type="protein sequence ID" value="OOK70168.1"/>
    <property type="molecule type" value="Genomic_DNA"/>
</dbReference>
<organism evidence="1 2">
    <name type="scientific">Mycobacterium kansasii</name>
    <dbReference type="NCBI Taxonomy" id="1768"/>
    <lineage>
        <taxon>Bacteria</taxon>
        <taxon>Bacillati</taxon>
        <taxon>Actinomycetota</taxon>
        <taxon>Actinomycetes</taxon>
        <taxon>Mycobacteriales</taxon>
        <taxon>Mycobacteriaceae</taxon>
        <taxon>Mycobacterium</taxon>
    </lineage>
</organism>
<protein>
    <submittedName>
        <fullName evidence="1">Uncharacterized protein</fullName>
    </submittedName>
</protein>
<evidence type="ECO:0000313" key="1">
    <source>
        <dbReference type="EMBL" id="OOK70168.1"/>
    </source>
</evidence>
<proteinExistence type="predicted"/>
<accession>A0A1V3WTW8</accession>
<name>A0A1V3WTW8_MYCKA</name>
<sequence length="39" mass="4598">MLRRRRICRQGGHIVIFPPYEHAQTRHRTLDVAATPSTR</sequence>
<reference evidence="1 2" key="1">
    <citation type="submission" date="2017-02" db="EMBL/GenBank/DDBJ databases">
        <title>Complete genome sequences of Mycobacterium kansasii strains isolated from rhesus macaques.</title>
        <authorList>
            <person name="Panda A."/>
            <person name="Nagaraj S."/>
            <person name="Zhao X."/>
            <person name="Tettelin H."/>
            <person name="Detolla L.J."/>
        </authorList>
    </citation>
    <scope>NUCLEOTIDE SEQUENCE [LARGE SCALE GENOMIC DNA]</scope>
    <source>
        <strain evidence="1 2">11-3813</strain>
    </source>
</reference>
<evidence type="ECO:0000313" key="2">
    <source>
        <dbReference type="Proteomes" id="UP000189229"/>
    </source>
</evidence>